<dbReference type="InterPro" id="IPR051051">
    <property type="entry name" value="E3_ubiq-ligase_TRIM/RNF"/>
</dbReference>
<evidence type="ECO:0000256" key="1">
    <source>
        <dbReference type="ARBA" id="ARBA00022723"/>
    </source>
</evidence>
<dbReference type="InterPro" id="IPR027370">
    <property type="entry name" value="Znf-RING_euk"/>
</dbReference>
<dbReference type="SUPFAM" id="SSF57850">
    <property type="entry name" value="RING/U-box"/>
    <property type="match status" value="1"/>
</dbReference>
<name>A0A3B4EY72_9CICH</name>
<dbReference type="PROSITE" id="PS50089">
    <property type="entry name" value="ZF_RING_2"/>
    <property type="match status" value="1"/>
</dbReference>
<dbReference type="GO" id="GO:0008270">
    <property type="term" value="F:zinc ion binding"/>
    <property type="evidence" value="ECO:0007669"/>
    <property type="project" value="UniProtKB-KW"/>
</dbReference>
<evidence type="ECO:0000256" key="4">
    <source>
        <dbReference type="PROSITE-ProRule" id="PRU00175"/>
    </source>
</evidence>
<keyword evidence="1" id="KW-0479">Metal-binding</keyword>
<dbReference type="InterPro" id="IPR017907">
    <property type="entry name" value="Znf_RING_CS"/>
</dbReference>
<organism evidence="6">
    <name type="scientific">Pundamilia nyererei</name>
    <dbReference type="NCBI Taxonomy" id="303518"/>
    <lineage>
        <taxon>Eukaryota</taxon>
        <taxon>Metazoa</taxon>
        <taxon>Chordata</taxon>
        <taxon>Craniata</taxon>
        <taxon>Vertebrata</taxon>
        <taxon>Euteleostomi</taxon>
        <taxon>Actinopterygii</taxon>
        <taxon>Neopterygii</taxon>
        <taxon>Teleostei</taxon>
        <taxon>Neoteleostei</taxon>
        <taxon>Acanthomorphata</taxon>
        <taxon>Ovalentaria</taxon>
        <taxon>Cichlomorphae</taxon>
        <taxon>Cichliformes</taxon>
        <taxon>Cichlidae</taxon>
        <taxon>African cichlids</taxon>
        <taxon>Pseudocrenilabrinae</taxon>
        <taxon>Haplochromini</taxon>
        <taxon>Pundamilia</taxon>
    </lineage>
</organism>
<dbReference type="PROSITE" id="PS00518">
    <property type="entry name" value="ZF_RING_1"/>
    <property type="match status" value="1"/>
</dbReference>
<feature type="domain" description="RING-type" evidence="5">
    <location>
        <begin position="13"/>
        <end position="52"/>
    </location>
</feature>
<accession>A0A3B4EY72</accession>
<dbReference type="InterPro" id="IPR013083">
    <property type="entry name" value="Znf_RING/FYVE/PHD"/>
</dbReference>
<keyword evidence="3" id="KW-0862">Zinc</keyword>
<protein>
    <recommendedName>
        <fullName evidence="5">RING-type domain-containing protein</fullName>
    </recommendedName>
</protein>
<reference evidence="6" key="1">
    <citation type="submission" date="2023-09" db="UniProtKB">
        <authorList>
            <consortium name="Ensembl"/>
        </authorList>
    </citation>
    <scope>IDENTIFICATION</scope>
</reference>
<dbReference type="STRING" id="303518.ENSPNYP00000002668"/>
<dbReference type="Gene3D" id="3.30.40.10">
    <property type="entry name" value="Zinc/RING finger domain, C3HC4 (zinc finger)"/>
    <property type="match status" value="1"/>
</dbReference>
<dbReference type="AlphaFoldDB" id="A0A3B4EY72"/>
<dbReference type="InterPro" id="IPR001841">
    <property type="entry name" value="Znf_RING"/>
</dbReference>
<evidence type="ECO:0000256" key="2">
    <source>
        <dbReference type="ARBA" id="ARBA00022771"/>
    </source>
</evidence>
<keyword evidence="2 4" id="KW-0863">Zinc-finger</keyword>
<sequence length="83" mass="9537">MKYFRLSEVQFQCSICQDVFSEPVSIPCGHSFCFTCITTHWDVSRAISCPKCLTVFEGRPELCENSFEGTTGRWMSETRQRGI</sequence>
<evidence type="ECO:0000259" key="5">
    <source>
        <dbReference type="PROSITE" id="PS50089"/>
    </source>
</evidence>
<dbReference type="Pfam" id="PF13445">
    <property type="entry name" value="zf-RING_UBOX"/>
    <property type="match status" value="1"/>
</dbReference>
<dbReference type="Ensembl" id="ENSPNYT00000002735.1">
    <property type="protein sequence ID" value="ENSPNYP00000002668.1"/>
    <property type="gene ID" value="ENSPNYG00000002108.1"/>
</dbReference>
<evidence type="ECO:0000256" key="3">
    <source>
        <dbReference type="ARBA" id="ARBA00022833"/>
    </source>
</evidence>
<proteinExistence type="predicted"/>
<dbReference type="PANTHER" id="PTHR25465:SF32">
    <property type="entry name" value="BLOODTHIRSTY-RELATED GENE FAMILY, MEMBER 16 ISOFORM X1-RELATED"/>
    <property type="match status" value="1"/>
</dbReference>
<dbReference type="SMART" id="SM00184">
    <property type="entry name" value="RING"/>
    <property type="match status" value="1"/>
</dbReference>
<dbReference type="PANTHER" id="PTHR25465">
    <property type="entry name" value="B-BOX DOMAIN CONTAINING"/>
    <property type="match status" value="1"/>
</dbReference>
<evidence type="ECO:0000313" key="6">
    <source>
        <dbReference type="Ensembl" id="ENSPNYP00000002668.1"/>
    </source>
</evidence>
<dbReference type="GeneTree" id="ENSGT00940000165499"/>